<gene>
    <name evidence="2" type="ORF">EYF80_039552</name>
</gene>
<keyword evidence="3" id="KW-1185">Reference proteome</keyword>
<evidence type="ECO:0000313" key="3">
    <source>
        <dbReference type="Proteomes" id="UP000314294"/>
    </source>
</evidence>
<feature type="compositionally biased region" description="Basic and acidic residues" evidence="1">
    <location>
        <begin position="28"/>
        <end position="44"/>
    </location>
</feature>
<organism evidence="2 3">
    <name type="scientific">Liparis tanakae</name>
    <name type="common">Tanaka's snailfish</name>
    <dbReference type="NCBI Taxonomy" id="230148"/>
    <lineage>
        <taxon>Eukaryota</taxon>
        <taxon>Metazoa</taxon>
        <taxon>Chordata</taxon>
        <taxon>Craniata</taxon>
        <taxon>Vertebrata</taxon>
        <taxon>Euteleostomi</taxon>
        <taxon>Actinopterygii</taxon>
        <taxon>Neopterygii</taxon>
        <taxon>Teleostei</taxon>
        <taxon>Neoteleostei</taxon>
        <taxon>Acanthomorphata</taxon>
        <taxon>Eupercaria</taxon>
        <taxon>Perciformes</taxon>
        <taxon>Cottioidei</taxon>
        <taxon>Cottales</taxon>
        <taxon>Liparidae</taxon>
        <taxon>Liparis</taxon>
    </lineage>
</organism>
<reference evidence="2 3" key="1">
    <citation type="submission" date="2019-03" db="EMBL/GenBank/DDBJ databases">
        <title>First draft genome of Liparis tanakae, snailfish: a comprehensive survey of snailfish specific genes.</title>
        <authorList>
            <person name="Kim W."/>
            <person name="Song I."/>
            <person name="Jeong J.-H."/>
            <person name="Kim D."/>
            <person name="Kim S."/>
            <person name="Ryu S."/>
            <person name="Song J.Y."/>
            <person name="Lee S.K."/>
        </authorList>
    </citation>
    <scope>NUCLEOTIDE SEQUENCE [LARGE SCALE GENOMIC DNA]</scope>
    <source>
        <tissue evidence="2">Muscle</tissue>
    </source>
</reference>
<protein>
    <submittedName>
        <fullName evidence="2">Uncharacterized protein</fullName>
    </submittedName>
</protein>
<name>A0A4Z2G9N8_9TELE</name>
<evidence type="ECO:0000256" key="1">
    <source>
        <dbReference type="SAM" id="MobiDB-lite"/>
    </source>
</evidence>
<dbReference type="AlphaFoldDB" id="A0A4Z2G9N8"/>
<evidence type="ECO:0000313" key="2">
    <source>
        <dbReference type="EMBL" id="TNN50267.1"/>
    </source>
</evidence>
<comment type="caution">
    <text evidence="2">The sequence shown here is derived from an EMBL/GenBank/DDBJ whole genome shotgun (WGS) entry which is preliminary data.</text>
</comment>
<proteinExistence type="predicted"/>
<accession>A0A4Z2G9N8</accession>
<feature type="region of interest" description="Disordered" evidence="1">
    <location>
        <begin position="28"/>
        <end position="48"/>
    </location>
</feature>
<sequence length="244" mass="26909">MTERKKVNVHLQYGDGDGDRGLSVLKDYRTSTRDEVEPRGRRGDGQQPIGLIAGVHSQHRLAALSIQGSVTCHHNTWGTNSEGDVRFALIGQEHNRIQEGNEVPPLGRPAHPGGSVRWTHLPHQAPLAQDGERDGRVSFSQADGPRHIREYENAVRVVAGEHSQSGRCSDSQTAVGDVNQGHAESLVELRDVVLGHVDDDVLRRLTHTEELHSKDLLQLRDRVVDNGHRDELGPLSGKKVQHAL</sequence>
<dbReference type="EMBL" id="SRLO01000625">
    <property type="protein sequence ID" value="TNN50267.1"/>
    <property type="molecule type" value="Genomic_DNA"/>
</dbReference>
<dbReference type="Proteomes" id="UP000314294">
    <property type="component" value="Unassembled WGS sequence"/>
</dbReference>